<dbReference type="AlphaFoldDB" id="A0A803MB21"/>
<dbReference type="InterPro" id="IPR044295">
    <property type="entry name" value="BIM1/2/3"/>
</dbReference>
<evidence type="ECO:0000313" key="1">
    <source>
        <dbReference type="EnsemblPlants" id="AUR62026288-RA:cds"/>
    </source>
</evidence>
<organism evidence="1 2">
    <name type="scientific">Chenopodium quinoa</name>
    <name type="common">Quinoa</name>
    <dbReference type="NCBI Taxonomy" id="63459"/>
    <lineage>
        <taxon>Eukaryota</taxon>
        <taxon>Viridiplantae</taxon>
        <taxon>Streptophyta</taxon>
        <taxon>Embryophyta</taxon>
        <taxon>Tracheophyta</taxon>
        <taxon>Spermatophyta</taxon>
        <taxon>Magnoliopsida</taxon>
        <taxon>eudicotyledons</taxon>
        <taxon>Gunneridae</taxon>
        <taxon>Pentapetalae</taxon>
        <taxon>Caryophyllales</taxon>
        <taxon>Chenopodiaceae</taxon>
        <taxon>Chenopodioideae</taxon>
        <taxon>Atripliceae</taxon>
        <taxon>Chenopodium</taxon>
    </lineage>
</organism>
<dbReference type="EnsemblPlants" id="AUR62026288-RA">
    <property type="protein sequence ID" value="AUR62026288-RA:cds"/>
    <property type="gene ID" value="AUR62026288"/>
</dbReference>
<proteinExistence type="predicted"/>
<dbReference type="Proteomes" id="UP000596660">
    <property type="component" value="Unplaced"/>
</dbReference>
<protein>
    <submittedName>
        <fullName evidence="1">Uncharacterized protein</fullName>
    </submittedName>
</protein>
<name>A0A803MB21_CHEQI</name>
<reference evidence="1" key="1">
    <citation type="journal article" date="2017" name="Nature">
        <title>The genome of Chenopodium quinoa.</title>
        <authorList>
            <person name="Jarvis D.E."/>
            <person name="Ho Y.S."/>
            <person name="Lightfoot D.J."/>
            <person name="Schmoeckel S.M."/>
            <person name="Li B."/>
            <person name="Borm T.J.A."/>
            <person name="Ohyanagi H."/>
            <person name="Mineta K."/>
            <person name="Michell C.T."/>
            <person name="Saber N."/>
            <person name="Kharbatia N.M."/>
            <person name="Rupper R.R."/>
            <person name="Sharp A.R."/>
            <person name="Dally N."/>
            <person name="Boughton B.A."/>
            <person name="Woo Y.H."/>
            <person name="Gao G."/>
            <person name="Schijlen E.G.W.M."/>
            <person name="Guo X."/>
            <person name="Momin A.A."/>
            <person name="Negrao S."/>
            <person name="Al-Babili S."/>
            <person name="Gehring C."/>
            <person name="Roessner U."/>
            <person name="Jung C."/>
            <person name="Murphy K."/>
            <person name="Arold S.T."/>
            <person name="Gojobori T."/>
            <person name="van der Linden C.G."/>
            <person name="van Loo E.N."/>
            <person name="Jellen E.N."/>
            <person name="Maughan P.J."/>
            <person name="Tester M."/>
        </authorList>
    </citation>
    <scope>NUCLEOTIDE SEQUENCE [LARGE SCALE GENOMIC DNA]</scope>
    <source>
        <strain evidence="1">cv. PI 614886</strain>
    </source>
</reference>
<dbReference type="Gramene" id="AUR62026288-RA">
    <property type="protein sequence ID" value="AUR62026288-RA:cds"/>
    <property type="gene ID" value="AUR62026288"/>
</dbReference>
<dbReference type="GO" id="GO:0006351">
    <property type="term" value="P:DNA-templated transcription"/>
    <property type="evidence" value="ECO:0007669"/>
    <property type="project" value="InterPro"/>
</dbReference>
<dbReference type="PANTHER" id="PTHR46412">
    <property type="entry name" value="BES1-INTERACTING MYC-LIKE PROTEIN"/>
    <property type="match status" value="1"/>
</dbReference>
<evidence type="ECO:0000313" key="2">
    <source>
        <dbReference type="Proteomes" id="UP000596660"/>
    </source>
</evidence>
<dbReference type="GO" id="GO:0046983">
    <property type="term" value="F:protein dimerization activity"/>
    <property type="evidence" value="ECO:0007669"/>
    <property type="project" value="InterPro"/>
</dbReference>
<sequence>MGKETEMRRLVVESDCLSVIEALRNKSETQRLLKRLTQELQTSGVDLSQANISVQLDVGKGGNSGSNAIAPTIEVGMIRGLGYDNFIKLHYCDPSKEIGINEGVRFLGYGGNTFDTFLNFFVEYIVHLFIEHESIDDDTNCVEVIDHYVNKETLCDFVSTENDPLIDELCDDINEVEHYDEQRDVVGFGKGQPKLGESSVRIDSCVKYCNYCFVKIG</sequence>
<keyword evidence="2" id="KW-1185">Reference proteome</keyword>
<accession>A0A803MB21</accession>
<reference evidence="1" key="2">
    <citation type="submission" date="2021-03" db="UniProtKB">
        <authorList>
            <consortium name="EnsemblPlants"/>
        </authorList>
    </citation>
    <scope>IDENTIFICATION</scope>
</reference>
<dbReference type="PANTHER" id="PTHR46412:SF6">
    <property type="entry name" value="TRANSCRIPTION FACTOR BIM2"/>
    <property type="match status" value="1"/>
</dbReference>
<dbReference type="GO" id="GO:0003700">
    <property type="term" value="F:DNA-binding transcription factor activity"/>
    <property type="evidence" value="ECO:0007669"/>
    <property type="project" value="InterPro"/>
</dbReference>